<dbReference type="Pfam" id="PF17390">
    <property type="entry name" value="Bac_rhamnosid_C"/>
    <property type="match status" value="1"/>
</dbReference>
<dbReference type="EC" id="3.2.1.40" evidence="2"/>
<evidence type="ECO:0000313" key="6">
    <source>
        <dbReference type="EMBL" id="NOU68771.1"/>
    </source>
</evidence>
<dbReference type="InterPro" id="IPR035396">
    <property type="entry name" value="Bac_rhamnosid6H"/>
</dbReference>
<dbReference type="InterPro" id="IPR016007">
    <property type="entry name" value="Alpha_rhamnosid"/>
</dbReference>
<dbReference type="EMBL" id="WHNY01000079">
    <property type="protein sequence ID" value="NOU68771.1"/>
    <property type="molecule type" value="Genomic_DNA"/>
</dbReference>
<protein>
    <recommendedName>
        <fullName evidence="2">alpha-L-rhamnosidase</fullName>
        <ecNumber evidence="2">3.2.1.40</ecNumber>
    </recommendedName>
</protein>
<dbReference type="PANTHER" id="PTHR33307:SF6">
    <property type="entry name" value="ALPHA-RHAMNOSIDASE (EUROFUNG)-RELATED"/>
    <property type="match status" value="1"/>
</dbReference>
<dbReference type="Gene3D" id="1.50.10.10">
    <property type="match status" value="1"/>
</dbReference>
<evidence type="ECO:0000313" key="7">
    <source>
        <dbReference type="Proteomes" id="UP000653578"/>
    </source>
</evidence>
<keyword evidence="3" id="KW-0378">Hydrolase</keyword>
<reference evidence="6 7" key="1">
    <citation type="submission" date="2019-10" db="EMBL/GenBank/DDBJ databases">
        <title>Description of Paenibacillus humi sp. nov.</title>
        <authorList>
            <person name="Carlier A."/>
            <person name="Qi S."/>
        </authorList>
    </citation>
    <scope>NUCLEOTIDE SEQUENCE [LARGE SCALE GENOMIC DNA]</scope>
    <source>
        <strain evidence="6 7">LMG 31461</strain>
    </source>
</reference>
<comment type="catalytic activity">
    <reaction evidence="1">
        <text>Hydrolysis of terminal non-reducing alpha-L-rhamnose residues in alpha-L-rhamnosides.</text>
        <dbReference type="EC" id="3.2.1.40"/>
    </reaction>
</comment>
<dbReference type="PANTHER" id="PTHR33307">
    <property type="entry name" value="ALPHA-RHAMNOSIDASE (EUROFUNG)"/>
    <property type="match status" value="1"/>
</dbReference>
<evidence type="ECO:0000259" key="4">
    <source>
        <dbReference type="Pfam" id="PF17389"/>
    </source>
</evidence>
<comment type="caution">
    <text evidence="6">The sequence shown here is derived from an EMBL/GenBank/DDBJ whole genome shotgun (WGS) entry which is preliminary data.</text>
</comment>
<evidence type="ECO:0000256" key="3">
    <source>
        <dbReference type="ARBA" id="ARBA00022801"/>
    </source>
</evidence>
<dbReference type="InterPro" id="IPR035398">
    <property type="entry name" value="Bac_rhamnosid_C"/>
</dbReference>
<evidence type="ECO:0000256" key="2">
    <source>
        <dbReference type="ARBA" id="ARBA00012652"/>
    </source>
</evidence>
<accession>A0ABX1XK15</accession>
<name>A0ABX1XK15_9BACL</name>
<dbReference type="InterPro" id="IPR008928">
    <property type="entry name" value="6-hairpin_glycosidase_sf"/>
</dbReference>
<dbReference type="RefSeq" id="WP_171636401.1">
    <property type="nucleotide sequence ID" value="NZ_WHNY01000079.1"/>
</dbReference>
<dbReference type="Pfam" id="PF17389">
    <property type="entry name" value="Bac_rhamnosid6H"/>
    <property type="match status" value="1"/>
</dbReference>
<evidence type="ECO:0000259" key="5">
    <source>
        <dbReference type="Pfam" id="PF17390"/>
    </source>
</evidence>
<dbReference type="Proteomes" id="UP000653578">
    <property type="component" value="Unassembled WGS sequence"/>
</dbReference>
<organism evidence="6 7">
    <name type="scientific">Paenibacillus plantarum</name>
    <dbReference type="NCBI Taxonomy" id="2654975"/>
    <lineage>
        <taxon>Bacteria</taxon>
        <taxon>Bacillati</taxon>
        <taxon>Bacillota</taxon>
        <taxon>Bacilli</taxon>
        <taxon>Bacillales</taxon>
        <taxon>Paenibacillaceae</taxon>
        <taxon>Paenibacillus</taxon>
    </lineage>
</organism>
<gene>
    <name evidence="6" type="ORF">GC096_32620</name>
</gene>
<sequence>MLNLVLSQTGHTEAAYKLLFQTDYPSWLYQVTKGATSIWEHWDGIKEDGSFWSTDMNSFNHYAYGAVGEWLYRCVAGINVDEDAPGYKHFHIKPLPGQGLIWAEAFLECMYADFRIRNISFHLLKIRAP</sequence>
<dbReference type="SUPFAM" id="SSF48208">
    <property type="entry name" value="Six-hairpin glycosidases"/>
    <property type="match status" value="1"/>
</dbReference>
<feature type="domain" description="Alpha-L-rhamnosidase six-hairpin glycosidase" evidence="4">
    <location>
        <begin position="2"/>
        <end position="75"/>
    </location>
</feature>
<keyword evidence="7" id="KW-1185">Reference proteome</keyword>
<evidence type="ECO:0000256" key="1">
    <source>
        <dbReference type="ARBA" id="ARBA00001445"/>
    </source>
</evidence>
<dbReference type="InterPro" id="IPR012341">
    <property type="entry name" value="6hp_glycosidase-like_sf"/>
</dbReference>
<feature type="domain" description="Alpha-L-rhamnosidase C-terminal" evidence="5">
    <location>
        <begin position="78"/>
        <end position="115"/>
    </location>
</feature>
<proteinExistence type="predicted"/>